<dbReference type="AlphaFoldDB" id="A0A8J7MGI3"/>
<dbReference type="Proteomes" id="UP000624703">
    <property type="component" value="Unassembled WGS sequence"/>
</dbReference>
<dbReference type="PANTHER" id="PTHR46401:SF2">
    <property type="entry name" value="GLYCOSYLTRANSFERASE WBBK-RELATED"/>
    <property type="match status" value="1"/>
</dbReference>
<dbReference type="RefSeq" id="WP_200312382.1">
    <property type="nucleotide sequence ID" value="NZ_JAENIM010000045.1"/>
</dbReference>
<comment type="caution">
    <text evidence="3">The sequence shown here is derived from an EMBL/GenBank/DDBJ whole genome shotgun (WGS) entry which is preliminary data.</text>
</comment>
<evidence type="ECO:0000259" key="2">
    <source>
        <dbReference type="Pfam" id="PF00534"/>
    </source>
</evidence>
<feature type="domain" description="Glycosyl transferase family 1" evidence="2">
    <location>
        <begin position="146"/>
        <end position="285"/>
    </location>
</feature>
<evidence type="ECO:0000313" key="4">
    <source>
        <dbReference type="Proteomes" id="UP000624703"/>
    </source>
</evidence>
<evidence type="ECO:0000256" key="1">
    <source>
        <dbReference type="ARBA" id="ARBA00022679"/>
    </source>
</evidence>
<dbReference type="GO" id="GO:0016757">
    <property type="term" value="F:glycosyltransferase activity"/>
    <property type="evidence" value="ECO:0007669"/>
    <property type="project" value="InterPro"/>
</dbReference>
<dbReference type="Gene3D" id="3.40.50.2000">
    <property type="entry name" value="Glycogen Phosphorylase B"/>
    <property type="match status" value="1"/>
</dbReference>
<dbReference type="Pfam" id="PF00534">
    <property type="entry name" value="Glycos_transf_1"/>
    <property type="match status" value="1"/>
</dbReference>
<dbReference type="EMBL" id="JAENIM010000045">
    <property type="protein sequence ID" value="MBK1792368.1"/>
    <property type="molecule type" value="Genomic_DNA"/>
</dbReference>
<organism evidence="3 4">
    <name type="scientific">Persicirhabdus sediminis</name>
    <dbReference type="NCBI Taxonomy" id="454144"/>
    <lineage>
        <taxon>Bacteria</taxon>
        <taxon>Pseudomonadati</taxon>
        <taxon>Verrucomicrobiota</taxon>
        <taxon>Verrucomicrobiia</taxon>
        <taxon>Verrucomicrobiales</taxon>
        <taxon>Verrucomicrobiaceae</taxon>
        <taxon>Persicirhabdus</taxon>
    </lineage>
</organism>
<protein>
    <submittedName>
        <fullName evidence="3">Glycosyltransferase</fullName>
    </submittedName>
</protein>
<gene>
    <name evidence="3" type="ORF">JIN82_14485</name>
</gene>
<sequence>MSIAVTCPYPLDSQKGNAISALRIVHLLQSCGQPATAVHQWQADGSSPLPEVLIALHALKSSASMIAYRAAQPAGKIVLYLTGTDIYGGQEKSPALFQQMLEIADVLVISQPASLDAIASHFHPKVHIIYTSAELAEPADIQLPSRPYATVIGHLREVKNPFLAVRALQLVADLPLEIHHLGAALDDEMKCQALDWQQRDPRYHWHGNVDRPALTSWLKNSHFTINSSWQEGGANAISEAIVCGTPVLASHIPANCGMLGEHYAGFFDPCSAEELSQLMKKSLQPAGSISQLRQQIGARQPLFSSQTEANAWLAAVGKSDESSLS</sequence>
<keyword evidence="4" id="KW-1185">Reference proteome</keyword>
<dbReference type="InterPro" id="IPR001296">
    <property type="entry name" value="Glyco_trans_1"/>
</dbReference>
<dbReference type="CDD" id="cd03801">
    <property type="entry name" value="GT4_PimA-like"/>
    <property type="match status" value="1"/>
</dbReference>
<accession>A0A8J7MGI3</accession>
<name>A0A8J7MGI3_9BACT</name>
<dbReference type="PANTHER" id="PTHR46401">
    <property type="entry name" value="GLYCOSYLTRANSFERASE WBBK-RELATED"/>
    <property type="match status" value="1"/>
</dbReference>
<keyword evidence="1" id="KW-0808">Transferase</keyword>
<evidence type="ECO:0000313" key="3">
    <source>
        <dbReference type="EMBL" id="MBK1792368.1"/>
    </source>
</evidence>
<reference evidence="3" key="1">
    <citation type="submission" date="2021-01" db="EMBL/GenBank/DDBJ databases">
        <title>Modified the classification status of verrucomicrobia.</title>
        <authorList>
            <person name="Feng X."/>
        </authorList>
    </citation>
    <scope>NUCLEOTIDE SEQUENCE</scope>
    <source>
        <strain evidence="3">_KCTC 22039</strain>
    </source>
</reference>
<proteinExistence type="predicted"/>
<dbReference type="SUPFAM" id="SSF53756">
    <property type="entry name" value="UDP-Glycosyltransferase/glycogen phosphorylase"/>
    <property type="match status" value="1"/>
</dbReference>